<feature type="transmembrane region" description="Helical" evidence="1">
    <location>
        <begin position="495"/>
        <end position="515"/>
    </location>
</feature>
<reference evidence="3" key="2">
    <citation type="submission" date="2023-06" db="EMBL/GenBank/DDBJ databases">
        <authorList>
            <consortium name="Lawrence Berkeley National Laboratory"/>
            <person name="Haridas S."/>
            <person name="Hensen N."/>
            <person name="Bonometti L."/>
            <person name="Westerberg I."/>
            <person name="Brannstrom I.O."/>
            <person name="Guillou S."/>
            <person name="Cros-Aarteil S."/>
            <person name="Calhoun S."/>
            <person name="Kuo A."/>
            <person name="Mondo S."/>
            <person name="Pangilinan J."/>
            <person name="Riley R."/>
            <person name="Labutti K."/>
            <person name="Andreopoulos B."/>
            <person name="Lipzen A."/>
            <person name="Chen C."/>
            <person name="Yanf M."/>
            <person name="Daum C."/>
            <person name="Ng V."/>
            <person name="Clum A."/>
            <person name="Steindorff A."/>
            <person name="Ohm R."/>
            <person name="Martin F."/>
            <person name="Silar P."/>
            <person name="Natvig D."/>
            <person name="Lalanne C."/>
            <person name="Gautier V."/>
            <person name="Ament-Velasquez S.L."/>
            <person name="Kruys A."/>
            <person name="Hutchinson M.I."/>
            <person name="Powell A.J."/>
            <person name="Barry K."/>
            <person name="Miller A.N."/>
            <person name="Grigoriev I.V."/>
            <person name="Debuchy R."/>
            <person name="Gladieux P."/>
            <person name="Thoren M.H."/>
            <person name="Johannesson H."/>
        </authorList>
    </citation>
    <scope>NUCLEOTIDE SEQUENCE</scope>
    <source>
        <strain evidence="3">CBS 118394</strain>
    </source>
</reference>
<dbReference type="Proteomes" id="UP001283341">
    <property type="component" value="Unassembled WGS sequence"/>
</dbReference>
<dbReference type="PANTHER" id="PTHR15715">
    <property type="entry name" value="CENTROSOMAL PROTEIN OF 170 KDA"/>
    <property type="match status" value="1"/>
</dbReference>
<dbReference type="Pfam" id="PF00498">
    <property type="entry name" value="FHA"/>
    <property type="match status" value="1"/>
</dbReference>
<keyword evidence="1" id="KW-0472">Membrane</keyword>
<evidence type="ECO:0000256" key="1">
    <source>
        <dbReference type="SAM" id="Phobius"/>
    </source>
</evidence>
<dbReference type="SMART" id="SM00240">
    <property type="entry name" value="FHA"/>
    <property type="match status" value="1"/>
</dbReference>
<dbReference type="InterPro" id="IPR051176">
    <property type="entry name" value="Cent_Immune-Sig_Mod"/>
</dbReference>
<feature type="transmembrane region" description="Helical" evidence="1">
    <location>
        <begin position="348"/>
        <end position="373"/>
    </location>
</feature>
<reference evidence="3" key="1">
    <citation type="journal article" date="2023" name="Mol. Phylogenet. Evol.">
        <title>Genome-scale phylogeny and comparative genomics of the fungal order Sordariales.</title>
        <authorList>
            <person name="Hensen N."/>
            <person name="Bonometti L."/>
            <person name="Westerberg I."/>
            <person name="Brannstrom I.O."/>
            <person name="Guillou S."/>
            <person name="Cros-Aarteil S."/>
            <person name="Calhoun S."/>
            <person name="Haridas S."/>
            <person name="Kuo A."/>
            <person name="Mondo S."/>
            <person name="Pangilinan J."/>
            <person name="Riley R."/>
            <person name="LaButti K."/>
            <person name="Andreopoulos B."/>
            <person name="Lipzen A."/>
            <person name="Chen C."/>
            <person name="Yan M."/>
            <person name="Daum C."/>
            <person name="Ng V."/>
            <person name="Clum A."/>
            <person name="Steindorff A."/>
            <person name="Ohm R.A."/>
            <person name="Martin F."/>
            <person name="Silar P."/>
            <person name="Natvig D.O."/>
            <person name="Lalanne C."/>
            <person name="Gautier V."/>
            <person name="Ament-Velasquez S.L."/>
            <person name="Kruys A."/>
            <person name="Hutchinson M.I."/>
            <person name="Powell A.J."/>
            <person name="Barry K."/>
            <person name="Miller A.N."/>
            <person name="Grigoriev I.V."/>
            <person name="Debuchy R."/>
            <person name="Gladieux P."/>
            <person name="Hiltunen Thoren M."/>
            <person name="Johannesson H."/>
        </authorList>
    </citation>
    <scope>NUCLEOTIDE SEQUENCE</scope>
    <source>
        <strain evidence="3">CBS 118394</strain>
    </source>
</reference>
<dbReference type="AlphaFoldDB" id="A0AAE0HZ93"/>
<proteinExistence type="predicted"/>
<dbReference type="GO" id="GO:0005737">
    <property type="term" value="C:cytoplasm"/>
    <property type="evidence" value="ECO:0007669"/>
    <property type="project" value="TreeGrafter"/>
</dbReference>
<dbReference type="InterPro" id="IPR008984">
    <property type="entry name" value="SMAD_FHA_dom_sf"/>
</dbReference>
<gene>
    <name evidence="3" type="ORF">B0H66DRAFT_565658</name>
</gene>
<protein>
    <recommendedName>
        <fullName evidence="2">FHA domain-containing protein</fullName>
    </recommendedName>
</protein>
<evidence type="ECO:0000259" key="2">
    <source>
        <dbReference type="PROSITE" id="PS50006"/>
    </source>
</evidence>
<dbReference type="PANTHER" id="PTHR15715:SF37">
    <property type="entry name" value="LD47843P"/>
    <property type="match status" value="1"/>
</dbReference>
<dbReference type="EMBL" id="JAUEDM010000006">
    <property type="protein sequence ID" value="KAK3315615.1"/>
    <property type="molecule type" value="Genomic_DNA"/>
</dbReference>
<evidence type="ECO:0000313" key="4">
    <source>
        <dbReference type="Proteomes" id="UP001283341"/>
    </source>
</evidence>
<evidence type="ECO:0000313" key="3">
    <source>
        <dbReference type="EMBL" id="KAK3315615.1"/>
    </source>
</evidence>
<organism evidence="3 4">
    <name type="scientific">Apodospora peruviana</name>
    <dbReference type="NCBI Taxonomy" id="516989"/>
    <lineage>
        <taxon>Eukaryota</taxon>
        <taxon>Fungi</taxon>
        <taxon>Dikarya</taxon>
        <taxon>Ascomycota</taxon>
        <taxon>Pezizomycotina</taxon>
        <taxon>Sordariomycetes</taxon>
        <taxon>Sordariomycetidae</taxon>
        <taxon>Sordariales</taxon>
        <taxon>Lasiosphaeriaceae</taxon>
        <taxon>Apodospora</taxon>
    </lineage>
</organism>
<dbReference type="Gene3D" id="2.60.200.20">
    <property type="match status" value="1"/>
</dbReference>
<feature type="transmembrane region" description="Helical" evidence="1">
    <location>
        <begin position="128"/>
        <end position="145"/>
    </location>
</feature>
<name>A0AAE0HZ93_9PEZI</name>
<accession>A0AAE0HZ93</accession>
<keyword evidence="1" id="KW-0812">Transmembrane</keyword>
<sequence>MALLTLYLAENVYYSTACLWDSRRRSSYSSSLNEQYEQLRSPLAIALLGLTLVLAVLAVFCLEYTLHFVVLNLTIAERPLTASRDIEKSDKSAASVAKQPTGQITSTVANTLRHLHNTDGYGAYFRGFKVYAVYITLSTGLWLLLRQILNLLFGWATPETANVACTLLTEIISSRLHCAWTHSILHTPDQPTTVLELTPSEGEPWQPKSLVLPVRPESPLVLGRQTGTIGEEAAPSNGLFENLTISRKHASVWADKAGSVWIQDTESANGTRVNGTALGGAPHSLHDGDQLEMGTNIIASENIIVHAQISARVHLPSSPPATDSENCENWFHGRLTISYISRTDSKMLVFPALGASLATALIPSIYSILSGMLRDLLEPANSSDMSMWELAPAYLLYCVLVCVGLGAWVTVVVVPQVIERGRVEASLLCEGVEKTVVDIERSFGGLRVFADERRKCAARKYYLGQFGPARGLYDRDTYLRVVAVYANFLGRLVKVSIVAGIIVLADLVVILGGWWKVKGFIMGE</sequence>
<comment type="caution">
    <text evidence="3">The sequence shown here is derived from an EMBL/GenBank/DDBJ whole genome shotgun (WGS) entry which is preliminary data.</text>
</comment>
<feature type="transmembrane region" description="Helical" evidence="1">
    <location>
        <begin position="393"/>
        <end position="414"/>
    </location>
</feature>
<dbReference type="SUPFAM" id="SSF49879">
    <property type="entry name" value="SMAD/FHA domain"/>
    <property type="match status" value="1"/>
</dbReference>
<keyword evidence="1" id="KW-1133">Transmembrane helix</keyword>
<dbReference type="PROSITE" id="PS50006">
    <property type="entry name" value="FHA_DOMAIN"/>
    <property type="match status" value="1"/>
</dbReference>
<dbReference type="InterPro" id="IPR000253">
    <property type="entry name" value="FHA_dom"/>
</dbReference>
<feature type="domain" description="FHA" evidence="2">
    <location>
        <begin position="220"/>
        <end position="278"/>
    </location>
</feature>
<feature type="transmembrane region" description="Helical" evidence="1">
    <location>
        <begin position="43"/>
        <end position="66"/>
    </location>
</feature>
<keyword evidence="4" id="KW-1185">Reference proteome</keyword>